<feature type="compositionally biased region" description="Polar residues" evidence="1">
    <location>
        <begin position="144"/>
        <end position="153"/>
    </location>
</feature>
<dbReference type="Proteomes" id="UP001356427">
    <property type="component" value="Unassembled WGS sequence"/>
</dbReference>
<dbReference type="EMBL" id="JAGTTL010000030">
    <property type="protein sequence ID" value="KAK6298577.1"/>
    <property type="molecule type" value="Genomic_DNA"/>
</dbReference>
<dbReference type="AlphaFoldDB" id="A0AAN8KTL8"/>
<comment type="caution">
    <text evidence="2">The sequence shown here is derived from an EMBL/GenBank/DDBJ whole genome shotgun (WGS) entry which is preliminary data.</text>
</comment>
<organism evidence="2 3">
    <name type="scientific">Coregonus suidteri</name>
    <dbReference type="NCBI Taxonomy" id="861788"/>
    <lineage>
        <taxon>Eukaryota</taxon>
        <taxon>Metazoa</taxon>
        <taxon>Chordata</taxon>
        <taxon>Craniata</taxon>
        <taxon>Vertebrata</taxon>
        <taxon>Euteleostomi</taxon>
        <taxon>Actinopterygii</taxon>
        <taxon>Neopterygii</taxon>
        <taxon>Teleostei</taxon>
        <taxon>Protacanthopterygii</taxon>
        <taxon>Salmoniformes</taxon>
        <taxon>Salmonidae</taxon>
        <taxon>Coregoninae</taxon>
        <taxon>Coregonus</taxon>
    </lineage>
</organism>
<proteinExistence type="predicted"/>
<feature type="region of interest" description="Disordered" evidence="1">
    <location>
        <begin position="250"/>
        <end position="269"/>
    </location>
</feature>
<feature type="region of interest" description="Disordered" evidence="1">
    <location>
        <begin position="1"/>
        <end position="71"/>
    </location>
</feature>
<evidence type="ECO:0000313" key="2">
    <source>
        <dbReference type="EMBL" id="KAK6298577.1"/>
    </source>
</evidence>
<name>A0AAN8KTL8_9TELE</name>
<feature type="compositionally biased region" description="Basic and acidic residues" evidence="1">
    <location>
        <begin position="157"/>
        <end position="172"/>
    </location>
</feature>
<protein>
    <submittedName>
        <fullName evidence="2">Uncharacterized protein</fullName>
    </submittedName>
</protein>
<accession>A0AAN8KTL8</accession>
<feature type="compositionally biased region" description="Acidic residues" evidence="1">
    <location>
        <begin position="19"/>
        <end position="43"/>
    </location>
</feature>
<evidence type="ECO:0000256" key="1">
    <source>
        <dbReference type="SAM" id="MobiDB-lite"/>
    </source>
</evidence>
<sequence>MSLHMYNDGYEPDSNYQSDQEESDPDLGYDSGFESELESEDPLEESREVGLFIEPTPSSSSDQDQVREAPVARTHALRAEVDQAVAMATAPVDLEVMVGEHHEILQSSSPEITRAPVCLILAPQVVPSWVTWFRSRQAEPESTHPASSLSNDYSGLDVKRRESPIRDPEDQRVPPTKRMRGSEDSDSFLIPRLPPWVTFKRTRESGPSSRPGCFQLEGPSRKKWKRSVEESDIAIVPSVTRQKCRRTWESDLCPGRSESEGTNRKRQRV</sequence>
<reference evidence="2 3" key="1">
    <citation type="submission" date="2021-04" db="EMBL/GenBank/DDBJ databases">
        <authorList>
            <person name="De Guttry C."/>
            <person name="Zahm M."/>
            <person name="Klopp C."/>
            <person name="Cabau C."/>
            <person name="Louis A."/>
            <person name="Berthelot C."/>
            <person name="Parey E."/>
            <person name="Roest Crollius H."/>
            <person name="Montfort J."/>
            <person name="Robinson-Rechavi M."/>
            <person name="Bucao C."/>
            <person name="Bouchez O."/>
            <person name="Gislard M."/>
            <person name="Lluch J."/>
            <person name="Milhes M."/>
            <person name="Lampietro C."/>
            <person name="Lopez Roques C."/>
            <person name="Donnadieu C."/>
            <person name="Braasch I."/>
            <person name="Desvignes T."/>
            <person name="Postlethwait J."/>
            <person name="Bobe J."/>
            <person name="Wedekind C."/>
            <person name="Guiguen Y."/>
        </authorList>
    </citation>
    <scope>NUCLEOTIDE SEQUENCE [LARGE SCALE GENOMIC DNA]</scope>
    <source>
        <strain evidence="2">Cs_M1</strain>
        <tissue evidence="2">Blood</tissue>
    </source>
</reference>
<keyword evidence="3" id="KW-1185">Reference proteome</keyword>
<feature type="region of interest" description="Disordered" evidence="1">
    <location>
        <begin position="140"/>
        <end position="221"/>
    </location>
</feature>
<gene>
    <name evidence="2" type="ORF">J4Q44_G00316320</name>
</gene>
<evidence type="ECO:0000313" key="3">
    <source>
        <dbReference type="Proteomes" id="UP001356427"/>
    </source>
</evidence>